<organism evidence="1 2">
    <name type="scientific">Novosphingobium umbonatum</name>
    <dbReference type="NCBI Taxonomy" id="1908524"/>
    <lineage>
        <taxon>Bacteria</taxon>
        <taxon>Pseudomonadati</taxon>
        <taxon>Pseudomonadota</taxon>
        <taxon>Alphaproteobacteria</taxon>
        <taxon>Sphingomonadales</taxon>
        <taxon>Sphingomonadaceae</taxon>
        <taxon>Novosphingobium</taxon>
    </lineage>
</organism>
<reference evidence="1 2" key="1">
    <citation type="submission" date="2019-01" db="EMBL/GenBank/DDBJ databases">
        <authorList>
            <person name="Chen W.-M."/>
        </authorList>
    </citation>
    <scope>NUCLEOTIDE SEQUENCE [LARGE SCALE GENOMIC DNA]</scope>
    <source>
        <strain evidence="1 2">FSY-9</strain>
    </source>
</reference>
<dbReference type="RefSeq" id="WP_127706230.1">
    <property type="nucleotide sequence ID" value="NZ_SACO01000002.1"/>
</dbReference>
<dbReference type="EMBL" id="SACO01000002">
    <property type="protein sequence ID" value="RVU07012.1"/>
    <property type="molecule type" value="Genomic_DNA"/>
</dbReference>
<protein>
    <submittedName>
        <fullName evidence="1">Uncharacterized protein</fullName>
    </submittedName>
</protein>
<evidence type="ECO:0000313" key="2">
    <source>
        <dbReference type="Proteomes" id="UP000282837"/>
    </source>
</evidence>
<keyword evidence="2" id="KW-1185">Reference proteome</keyword>
<proteinExistence type="predicted"/>
<accession>A0A3S2X6P1</accession>
<name>A0A3S2X6P1_9SPHN</name>
<dbReference type="AlphaFoldDB" id="A0A3S2X6P1"/>
<gene>
    <name evidence="1" type="ORF">EOE18_03385</name>
</gene>
<comment type="caution">
    <text evidence="1">The sequence shown here is derived from an EMBL/GenBank/DDBJ whole genome shotgun (WGS) entry which is preliminary data.</text>
</comment>
<evidence type="ECO:0000313" key="1">
    <source>
        <dbReference type="EMBL" id="RVU07012.1"/>
    </source>
</evidence>
<sequence>MTAKGQAKPITDADVQSWLGYRAEHEARFPLSHLHVEFARKELGRRLVGAKGYPSFSRRLFIDLCCKVTDACAFAVNEQAETFQAFPAKEARRKLEDLTRAASALKAYIDALGPEERSLLIYNYRDGPRRRGRWLDELPALEDLLDTLASDAGDAAGAADKLVKIGKAKFAPLTHLINHVGIALAGHAIPLGAKETGALHAYCALVLKVPEYREVFGDPKALRVSIKKALKKKICNPSIIGLPAMGYR</sequence>
<dbReference type="Proteomes" id="UP000282837">
    <property type="component" value="Unassembled WGS sequence"/>
</dbReference>